<dbReference type="Pfam" id="PF11494">
    <property type="entry name" value="Ta0938"/>
    <property type="match status" value="1"/>
</dbReference>
<proteinExistence type="predicted"/>
<dbReference type="InterPro" id="IPR021585">
    <property type="entry name" value="Ta0938"/>
</dbReference>
<accession>A0A031LTJ9</accession>
<dbReference type="EMBL" id="JFZT01000012">
    <property type="protein sequence ID" value="EZQ11707.1"/>
    <property type="molecule type" value="Genomic_DNA"/>
</dbReference>
<dbReference type="RefSeq" id="WP_048098485.1">
    <property type="nucleotide sequence ID" value="NZ_JFZT01000012.1"/>
</dbReference>
<keyword evidence="2" id="KW-1185">Reference proteome</keyword>
<name>A0A031LTJ9_9CREN</name>
<evidence type="ECO:0000313" key="1">
    <source>
        <dbReference type="EMBL" id="EZQ11707.1"/>
    </source>
</evidence>
<evidence type="ECO:0008006" key="3">
    <source>
        <dbReference type="Google" id="ProtNLM"/>
    </source>
</evidence>
<reference evidence="1 2" key="1">
    <citation type="submission" date="2014-03" db="EMBL/GenBank/DDBJ databases">
        <title>Draft genome sequence of the novel thermoacidophilic archaea Acidianus copahuensis ALE1 strain, isolated from Copahue volcanic area in Neuquen Argentina.</title>
        <authorList>
            <person name="Urbieta M.S."/>
            <person name="Rascovan N."/>
            <person name="Castro C."/>
            <person name="Revale S."/>
            <person name="Giaveno M.A."/>
            <person name="Vazquez M.P."/>
            <person name="Donati E.R."/>
        </authorList>
    </citation>
    <scope>NUCLEOTIDE SEQUENCE [LARGE SCALE GENOMIC DNA]</scope>
    <source>
        <strain evidence="1 2">ALE1</strain>
    </source>
</reference>
<gene>
    <name evidence="1" type="ORF">CM19_00470</name>
</gene>
<comment type="caution">
    <text evidence="1">The sequence shown here is derived from an EMBL/GenBank/DDBJ whole genome shotgun (WGS) entry which is preliminary data.</text>
</comment>
<dbReference type="Proteomes" id="UP000024332">
    <property type="component" value="Unassembled WGS sequence"/>
</dbReference>
<sequence>MKIIVNGKEAGTKEKGCALCGATWGEYYDVIDGENLFFCCDYCALEFKNMVNEVKNRTRWSKIYELVINGNYYTGRTCIAKSEDKEYKFYVKFNDEAGIETFKELT</sequence>
<dbReference type="OrthoDB" id="33200at2157"/>
<organism evidence="1 2">
    <name type="scientific">Candidatus Acidianus copahuensis</name>
    <dbReference type="NCBI Taxonomy" id="1160895"/>
    <lineage>
        <taxon>Archaea</taxon>
        <taxon>Thermoproteota</taxon>
        <taxon>Thermoprotei</taxon>
        <taxon>Sulfolobales</taxon>
        <taxon>Sulfolobaceae</taxon>
        <taxon>Acidianus</taxon>
    </lineage>
</organism>
<evidence type="ECO:0000313" key="2">
    <source>
        <dbReference type="Proteomes" id="UP000024332"/>
    </source>
</evidence>
<protein>
    <recommendedName>
        <fullName evidence="3">TA0938 family protein</fullName>
    </recommendedName>
</protein>
<dbReference type="AlphaFoldDB" id="A0A031LTJ9"/>